<evidence type="ECO:0008006" key="4">
    <source>
        <dbReference type="Google" id="ProtNLM"/>
    </source>
</evidence>
<dbReference type="AlphaFoldDB" id="A0A165CBH2"/>
<dbReference type="Proteomes" id="UP000077266">
    <property type="component" value="Unassembled WGS sequence"/>
</dbReference>
<organism evidence="2 3">
    <name type="scientific">Exidia glandulosa HHB12029</name>
    <dbReference type="NCBI Taxonomy" id="1314781"/>
    <lineage>
        <taxon>Eukaryota</taxon>
        <taxon>Fungi</taxon>
        <taxon>Dikarya</taxon>
        <taxon>Basidiomycota</taxon>
        <taxon>Agaricomycotina</taxon>
        <taxon>Agaricomycetes</taxon>
        <taxon>Auriculariales</taxon>
        <taxon>Exidiaceae</taxon>
        <taxon>Exidia</taxon>
    </lineage>
</organism>
<feature type="transmembrane region" description="Helical" evidence="1">
    <location>
        <begin position="35"/>
        <end position="53"/>
    </location>
</feature>
<accession>A0A165CBH2</accession>
<feature type="transmembrane region" description="Helical" evidence="1">
    <location>
        <begin position="288"/>
        <end position="310"/>
    </location>
</feature>
<keyword evidence="1" id="KW-0472">Membrane</keyword>
<feature type="transmembrane region" description="Helical" evidence="1">
    <location>
        <begin position="209"/>
        <end position="227"/>
    </location>
</feature>
<protein>
    <recommendedName>
        <fullName evidence="4">G-protein coupled receptors family 1 profile domain-containing protein</fullName>
    </recommendedName>
</protein>
<feature type="transmembrane region" description="Helical" evidence="1">
    <location>
        <begin position="248"/>
        <end position="268"/>
    </location>
</feature>
<keyword evidence="1" id="KW-0812">Transmembrane</keyword>
<feature type="transmembrane region" description="Helical" evidence="1">
    <location>
        <begin position="162"/>
        <end position="189"/>
    </location>
</feature>
<dbReference type="EMBL" id="KV426342">
    <property type="protein sequence ID" value="KZV82166.1"/>
    <property type="molecule type" value="Genomic_DNA"/>
</dbReference>
<gene>
    <name evidence="2" type="ORF">EXIGLDRAFT_778915</name>
</gene>
<feature type="transmembrane region" description="Helical" evidence="1">
    <location>
        <begin position="137"/>
        <end position="155"/>
    </location>
</feature>
<name>A0A165CBH2_EXIGL</name>
<evidence type="ECO:0000313" key="3">
    <source>
        <dbReference type="Proteomes" id="UP000077266"/>
    </source>
</evidence>
<dbReference type="InParanoid" id="A0A165CBH2"/>
<evidence type="ECO:0000256" key="1">
    <source>
        <dbReference type="SAM" id="Phobius"/>
    </source>
</evidence>
<keyword evidence="1" id="KW-1133">Transmembrane helix</keyword>
<dbReference type="OrthoDB" id="3248740at2759"/>
<reference evidence="2 3" key="1">
    <citation type="journal article" date="2016" name="Mol. Biol. Evol.">
        <title>Comparative Genomics of Early-Diverging Mushroom-Forming Fungi Provides Insights into the Origins of Lignocellulose Decay Capabilities.</title>
        <authorList>
            <person name="Nagy L.G."/>
            <person name="Riley R."/>
            <person name="Tritt A."/>
            <person name="Adam C."/>
            <person name="Daum C."/>
            <person name="Floudas D."/>
            <person name="Sun H."/>
            <person name="Yadav J.S."/>
            <person name="Pangilinan J."/>
            <person name="Larsson K.H."/>
            <person name="Matsuura K."/>
            <person name="Barry K."/>
            <person name="Labutti K."/>
            <person name="Kuo R."/>
            <person name="Ohm R.A."/>
            <person name="Bhattacharya S.S."/>
            <person name="Shirouzu T."/>
            <person name="Yoshinaga Y."/>
            <person name="Martin F.M."/>
            <person name="Grigoriev I.V."/>
            <person name="Hibbett D.S."/>
        </authorList>
    </citation>
    <scope>NUCLEOTIDE SEQUENCE [LARGE SCALE GENOMIC DNA]</scope>
    <source>
        <strain evidence="2 3">HHB12029</strain>
    </source>
</reference>
<feature type="transmembrane region" description="Helical" evidence="1">
    <location>
        <begin position="74"/>
        <end position="96"/>
    </location>
</feature>
<proteinExistence type="predicted"/>
<evidence type="ECO:0000313" key="2">
    <source>
        <dbReference type="EMBL" id="KZV82166.1"/>
    </source>
</evidence>
<keyword evidence="3" id="KW-1185">Reference proteome</keyword>
<sequence>MSESSAPPAPPTTDEILPLLIPAIMRDVASLTAQSVLYGMYLIVFTVAIYNLLQASHLGEVAKILIPLRRRKAQGAWMVLTVSISAAFIISTFLWASNVAVLWQRMNTVFVGTEGTIIDRIDLANSSTEKVRYMNDVMFVISYIIGDAVIAWRIFILSQRMVWVSAVMGALWLGSVATGFGLIGCLVHSDFPSSDLLPRLCTNFENVSWVISLIFNGLATVLLARLARSHRKASMVINSKKRSKVDRVLSILVVSGVVYFILGVPRLSSFANQTLNPLPSNLSYATQIIEAMLYQLVGLYPTMVTAFLFYESKLFAGTSTTSGSGATTGTSMFDSSKTAAASTKPYSYGGSTRYGSAVVMMGSGKHSSTDDTSVEKA</sequence>